<dbReference type="STRING" id="1121014.N788_02640"/>
<dbReference type="RefSeq" id="WP_034220526.1">
    <property type="nucleotide sequence ID" value="NZ_AVCJ01000001.1"/>
</dbReference>
<keyword evidence="1" id="KW-0472">Membrane</keyword>
<name>A0A087MMJ0_9GAMM</name>
<dbReference type="PATRIC" id="fig|1121014.3.peg.503"/>
<keyword evidence="1" id="KW-1133">Transmembrane helix</keyword>
<keyword evidence="3" id="KW-1185">Reference proteome</keyword>
<dbReference type="Proteomes" id="UP000029085">
    <property type="component" value="Unassembled WGS sequence"/>
</dbReference>
<dbReference type="EMBL" id="AVCJ01000001">
    <property type="protein sequence ID" value="KFL38093.1"/>
    <property type="molecule type" value="Genomic_DNA"/>
</dbReference>
<feature type="transmembrane region" description="Helical" evidence="1">
    <location>
        <begin position="295"/>
        <end position="319"/>
    </location>
</feature>
<sequence>MNTFKWLLKREYWEHRGGFLWAPLIAGAVFLVISTMAVIAGESMRRSVDQGDLEMNGVQLRMLTETLSPKEMAELGGGLDLGTLMAGSWPLIVLAFVVFFYCLGALYDERKDRSILFWKSLPLSDGQTVLSKVASALVVAPLVAMIAAVITSIGFLVLLSAYVMFHGGNPIPLIWGPASPLSIAFHMLASLPVYAAWALPTVGWLMLVSAWARTKPFLWALLVPVFAGILVTWFDVMEMFGSSASWFWQHIVGRMLLGTVPGMDLVYRGANDPQMANFNPDGPQDIVTLFSAQNAWGAFATLDLWIGAAVGAAMIFAAVHFRRSRDEG</sequence>
<feature type="transmembrane region" description="Helical" evidence="1">
    <location>
        <begin position="137"/>
        <end position="163"/>
    </location>
</feature>
<evidence type="ECO:0000313" key="2">
    <source>
        <dbReference type="EMBL" id="KFL38093.1"/>
    </source>
</evidence>
<feature type="transmembrane region" description="Helical" evidence="1">
    <location>
        <begin position="89"/>
        <end position="107"/>
    </location>
</feature>
<organism evidence="2 3">
    <name type="scientific">Arenimonas donghaensis DSM 18148 = HO3-R19</name>
    <dbReference type="NCBI Taxonomy" id="1121014"/>
    <lineage>
        <taxon>Bacteria</taxon>
        <taxon>Pseudomonadati</taxon>
        <taxon>Pseudomonadota</taxon>
        <taxon>Gammaproteobacteria</taxon>
        <taxon>Lysobacterales</taxon>
        <taxon>Lysobacteraceae</taxon>
        <taxon>Arenimonas</taxon>
    </lineage>
</organism>
<reference evidence="3" key="1">
    <citation type="submission" date="2013-08" db="EMBL/GenBank/DDBJ databases">
        <title>Genome sequencing of Arenimonas donghaensis.</title>
        <authorList>
            <person name="Chen F."/>
            <person name="Wang G."/>
        </authorList>
    </citation>
    <scope>NUCLEOTIDE SEQUENCE [LARGE SCALE GENOMIC DNA]</scope>
    <source>
        <strain evidence="3">HO3-R19</strain>
    </source>
</reference>
<keyword evidence="1" id="KW-0812">Transmembrane</keyword>
<reference evidence="2 3" key="2">
    <citation type="journal article" date="2015" name="Stand. Genomic Sci.">
        <title>High quality draft genomic sequence of Arenimonas donghaensis DSM 18148(T).</title>
        <authorList>
            <person name="Chen F."/>
            <person name="Wang H."/>
            <person name="Cao Y."/>
            <person name="Li X."/>
            <person name="Wang G."/>
        </authorList>
    </citation>
    <scope>NUCLEOTIDE SEQUENCE [LARGE SCALE GENOMIC DNA]</scope>
    <source>
        <strain evidence="2 3">HO3-R19</strain>
    </source>
</reference>
<evidence type="ECO:0000256" key="1">
    <source>
        <dbReference type="SAM" id="Phobius"/>
    </source>
</evidence>
<feature type="transmembrane region" description="Helical" evidence="1">
    <location>
        <begin position="20"/>
        <end position="40"/>
    </location>
</feature>
<feature type="transmembrane region" description="Helical" evidence="1">
    <location>
        <begin position="183"/>
        <end position="205"/>
    </location>
</feature>
<accession>A0A087MMJ0</accession>
<protein>
    <submittedName>
        <fullName evidence="2">Uncharacterized protein</fullName>
    </submittedName>
</protein>
<proteinExistence type="predicted"/>
<dbReference type="AlphaFoldDB" id="A0A087MMJ0"/>
<evidence type="ECO:0000313" key="3">
    <source>
        <dbReference type="Proteomes" id="UP000029085"/>
    </source>
</evidence>
<dbReference type="OrthoDB" id="118685at2"/>
<comment type="caution">
    <text evidence="2">The sequence shown here is derived from an EMBL/GenBank/DDBJ whole genome shotgun (WGS) entry which is preliminary data.</text>
</comment>
<gene>
    <name evidence="2" type="ORF">N788_02640</name>
</gene>
<feature type="transmembrane region" description="Helical" evidence="1">
    <location>
        <begin position="217"/>
        <end position="234"/>
    </location>
</feature>